<keyword evidence="2" id="KW-1185">Reference proteome</keyword>
<gene>
    <name evidence="1" type="ORF">CPB83DRAFT_847142</name>
</gene>
<dbReference type="Proteomes" id="UP000807306">
    <property type="component" value="Unassembled WGS sequence"/>
</dbReference>
<organism evidence="1 2">
    <name type="scientific">Crepidotus variabilis</name>
    <dbReference type="NCBI Taxonomy" id="179855"/>
    <lineage>
        <taxon>Eukaryota</taxon>
        <taxon>Fungi</taxon>
        <taxon>Dikarya</taxon>
        <taxon>Basidiomycota</taxon>
        <taxon>Agaricomycotina</taxon>
        <taxon>Agaricomycetes</taxon>
        <taxon>Agaricomycetidae</taxon>
        <taxon>Agaricales</taxon>
        <taxon>Agaricineae</taxon>
        <taxon>Crepidotaceae</taxon>
        <taxon>Crepidotus</taxon>
    </lineage>
</organism>
<evidence type="ECO:0000313" key="1">
    <source>
        <dbReference type="EMBL" id="KAF9532656.1"/>
    </source>
</evidence>
<dbReference type="EMBL" id="MU157831">
    <property type="protein sequence ID" value="KAF9532656.1"/>
    <property type="molecule type" value="Genomic_DNA"/>
</dbReference>
<dbReference type="AlphaFoldDB" id="A0A9P6EP32"/>
<protein>
    <submittedName>
        <fullName evidence="1">Uncharacterized protein</fullName>
    </submittedName>
</protein>
<evidence type="ECO:0000313" key="2">
    <source>
        <dbReference type="Proteomes" id="UP000807306"/>
    </source>
</evidence>
<proteinExistence type="predicted"/>
<name>A0A9P6EP32_9AGAR</name>
<comment type="caution">
    <text evidence="1">The sequence shown here is derived from an EMBL/GenBank/DDBJ whole genome shotgun (WGS) entry which is preliminary data.</text>
</comment>
<accession>A0A9P6EP32</accession>
<sequence length="111" mass="12065">MSSRRPQLQIFELALTPVFLQRLWGESRGITVPLVGFTEDVVFVAFSPAKTMVSERSCVARNSCWTRRNLCRIAPPVSGCVDVTAVCSACQFPSVSGKSVPAILQGMFPGD</sequence>
<reference evidence="1" key="1">
    <citation type="submission" date="2020-11" db="EMBL/GenBank/DDBJ databases">
        <authorList>
            <consortium name="DOE Joint Genome Institute"/>
            <person name="Ahrendt S."/>
            <person name="Riley R."/>
            <person name="Andreopoulos W."/>
            <person name="Labutti K."/>
            <person name="Pangilinan J."/>
            <person name="Ruiz-Duenas F.J."/>
            <person name="Barrasa J.M."/>
            <person name="Sanchez-Garcia M."/>
            <person name="Camarero S."/>
            <person name="Miyauchi S."/>
            <person name="Serrano A."/>
            <person name="Linde D."/>
            <person name="Babiker R."/>
            <person name="Drula E."/>
            <person name="Ayuso-Fernandez I."/>
            <person name="Pacheco R."/>
            <person name="Padilla G."/>
            <person name="Ferreira P."/>
            <person name="Barriuso J."/>
            <person name="Kellner H."/>
            <person name="Castanera R."/>
            <person name="Alfaro M."/>
            <person name="Ramirez L."/>
            <person name="Pisabarro A.G."/>
            <person name="Kuo A."/>
            <person name="Tritt A."/>
            <person name="Lipzen A."/>
            <person name="He G."/>
            <person name="Yan M."/>
            <person name="Ng V."/>
            <person name="Cullen D."/>
            <person name="Martin F."/>
            <person name="Rosso M.-N."/>
            <person name="Henrissat B."/>
            <person name="Hibbett D."/>
            <person name="Martinez A.T."/>
            <person name="Grigoriev I.V."/>
        </authorList>
    </citation>
    <scope>NUCLEOTIDE SEQUENCE</scope>
    <source>
        <strain evidence="1">CBS 506.95</strain>
    </source>
</reference>